<evidence type="ECO:0000313" key="1">
    <source>
        <dbReference type="EMBL" id="KAG8629643.1"/>
    </source>
</evidence>
<proteinExistence type="predicted"/>
<dbReference type="AlphaFoldDB" id="A0A8K0L7P8"/>
<accession>A0A8K0L7P8</accession>
<name>A0A8K0L7P8_9PEZI</name>
<protein>
    <submittedName>
        <fullName evidence="1">Uncharacterized protein</fullName>
    </submittedName>
</protein>
<dbReference type="Proteomes" id="UP000809789">
    <property type="component" value="Unassembled WGS sequence"/>
</dbReference>
<keyword evidence="2" id="KW-1185">Reference proteome</keyword>
<comment type="caution">
    <text evidence="1">The sequence shown here is derived from an EMBL/GenBank/DDBJ whole genome shotgun (WGS) entry which is preliminary data.</text>
</comment>
<reference evidence="1" key="1">
    <citation type="submission" date="2021-07" db="EMBL/GenBank/DDBJ databases">
        <title>Elsinoe batatas strain:CRI-CJ2 Genome sequencing and assembly.</title>
        <authorList>
            <person name="Huang L."/>
        </authorList>
    </citation>
    <scope>NUCLEOTIDE SEQUENCE</scope>
    <source>
        <strain evidence="1">CRI-CJ2</strain>
    </source>
</reference>
<dbReference type="OrthoDB" id="10413460at2759"/>
<organism evidence="1 2">
    <name type="scientific">Elsinoe batatas</name>
    <dbReference type="NCBI Taxonomy" id="2601811"/>
    <lineage>
        <taxon>Eukaryota</taxon>
        <taxon>Fungi</taxon>
        <taxon>Dikarya</taxon>
        <taxon>Ascomycota</taxon>
        <taxon>Pezizomycotina</taxon>
        <taxon>Dothideomycetes</taxon>
        <taxon>Dothideomycetidae</taxon>
        <taxon>Myriangiales</taxon>
        <taxon>Elsinoaceae</taxon>
        <taxon>Elsinoe</taxon>
    </lineage>
</organism>
<gene>
    <name evidence="1" type="ORF">KVT40_003508</name>
</gene>
<dbReference type="EMBL" id="JAESVG020000003">
    <property type="protein sequence ID" value="KAG8629643.1"/>
    <property type="molecule type" value="Genomic_DNA"/>
</dbReference>
<sequence length="123" mass="14323">MQRCFFHQGGTNEIDHREQRVGTVNDKEYALRRRLGCGYKDAEHLQPTSISSEARPLRRWKHCRPSFLQLFASPSQDVINAVRKTIDSPNINKRLQFEQQVIETRVHRAVDGDEDAITKSYAR</sequence>
<evidence type="ECO:0000313" key="2">
    <source>
        <dbReference type="Proteomes" id="UP000809789"/>
    </source>
</evidence>